<keyword evidence="1" id="KW-0812">Transmembrane</keyword>
<feature type="transmembrane region" description="Helical" evidence="1">
    <location>
        <begin position="35"/>
        <end position="56"/>
    </location>
</feature>
<dbReference type="AlphaFoldDB" id="A0A2M9HEE0"/>
<accession>A0A2M9HEE0</accession>
<evidence type="ECO:0008006" key="4">
    <source>
        <dbReference type="Google" id="ProtNLM"/>
    </source>
</evidence>
<comment type="caution">
    <text evidence="2">The sequence shown here is derived from an EMBL/GenBank/DDBJ whole genome shotgun (WGS) entry which is preliminary data.</text>
</comment>
<evidence type="ECO:0000313" key="2">
    <source>
        <dbReference type="EMBL" id="PJM75176.1"/>
    </source>
</evidence>
<keyword evidence="1" id="KW-0472">Membrane</keyword>
<proteinExistence type="predicted"/>
<organism evidence="2 3">
    <name type="scientific">Bifidobacterium simiarum</name>
    <dbReference type="NCBI Taxonomy" id="2045441"/>
    <lineage>
        <taxon>Bacteria</taxon>
        <taxon>Bacillati</taxon>
        <taxon>Actinomycetota</taxon>
        <taxon>Actinomycetes</taxon>
        <taxon>Bifidobacteriales</taxon>
        <taxon>Bifidobacteriaceae</taxon>
        <taxon>Bifidobacterium</taxon>
    </lineage>
</organism>
<evidence type="ECO:0000256" key="1">
    <source>
        <dbReference type="SAM" id="Phobius"/>
    </source>
</evidence>
<protein>
    <recommendedName>
        <fullName evidence="4">Major facilitator superfamily (MFS) profile domain-containing protein</fullName>
    </recommendedName>
</protein>
<dbReference type="Proteomes" id="UP000231451">
    <property type="component" value="Unassembled WGS sequence"/>
</dbReference>
<gene>
    <name evidence="2" type="ORF">CSQ87_06170</name>
</gene>
<reference evidence="2 3" key="1">
    <citation type="submission" date="2017-10" db="EMBL/GenBank/DDBJ databases">
        <title>Draft genome sequences of strains TRE 1, TRE 9, TRE H and TRI 7, isolated from tamarins, belonging to four potential novel Bifidobacterium species.</title>
        <authorList>
            <person name="Mattarelli P."/>
            <person name="Modesto M."/>
            <person name="Puglisi E."/>
            <person name="Morelli L."/>
            <person name="Spezio C."/>
            <person name="Bonetti A."/>
            <person name="Sandri C."/>
        </authorList>
    </citation>
    <scope>NUCLEOTIDE SEQUENCE [LARGE SCALE GENOMIC DNA]</scope>
    <source>
        <strain evidence="3">TRI7</strain>
    </source>
</reference>
<dbReference type="OrthoDB" id="3233938at2"/>
<keyword evidence="1" id="KW-1133">Transmembrane helix</keyword>
<keyword evidence="3" id="KW-1185">Reference proteome</keyword>
<dbReference type="EMBL" id="PEBK01000005">
    <property type="protein sequence ID" value="PJM75176.1"/>
    <property type="molecule type" value="Genomic_DNA"/>
</dbReference>
<name>A0A2M9HEE0_9BIFI</name>
<feature type="transmembrane region" description="Helical" evidence="1">
    <location>
        <begin position="62"/>
        <end position="84"/>
    </location>
</feature>
<feature type="transmembrane region" description="Helical" evidence="1">
    <location>
        <begin position="6"/>
        <end position="23"/>
    </location>
</feature>
<dbReference type="RefSeq" id="WP_100513002.1">
    <property type="nucleotide sequence ID" value="NZ_PEBK01000005.1"/>
</dbReference>
<sequence length="94" mass="10037">MPVFVIVLLSVIAVIIGVMLGAMPRSASVMDRVQMTVAVVLTMVFIVMLAVTYVMHSGTASWAVIIASIVGYGIGSVPAVNGFLADHWDLFELR</sequence>
<evidence type="ECO:0000313" key="3">
    <source>
        <dbReference type="Proteomes" id="UP000231451"/>
    </source>
</evidence>